<name>A0A8H6YWS5_9AGAR</name>
<keyword evidence="2" id="KW-1185">Reference proteome</keyword>
<sequence>MPLHPKSAVFKPANSPFVALFEQNRVPSPEERKTIQQLLVEKTAHLSHLNSQVPKRRPGKKHTVPAELRTQLAYTRRWLEFHRALISPWRQLPAEILSAIFIFTLKYRGDPDEDGSWADDRAGTLLLCKICSAWRVIALRTPALWNTLSIFATGLERPPDWVSTWLTRSRSSPVYLQLLWDSRALPSVIDSLASAFANHLHHTAELSIDGLCVSDQIVADEAYPKLTFTPSVESLEAPLLTAVAVYLPQGSVWDWIHAACRASPCLSRLTTSHPSLGLFPIANLTELNWIHRAQMSQIFQIFEDAPRLRHVDLNFDGPVAPCSTASRLTMKSISKLELTSYDHLGEFLAQTEFPSIVILRICSLDAWPGPTFHAFLSRSLCALINISFFSCHISAPEIVACLQHSACNTLESLSVQDCTPVNGDVLLEYLTYHGPEHFPCCNPNLRTIKLHDIGAADGLLAEMVGSRCSMTLSSSPRGPARLTELWFTFTDVFTVRADHPNDWKRLRQLEKTMELKIRWPDIDYFGD</sequence>
<accession>A0A8H6YWS5</accession>
<dbReference type="Gene3D" id="3.80.10.10">
    <property type="entry name" value="Ribonuclease Inhibitor"/>
    <property type="match status" value="1"/>
</dbReference>
<proteinExistence type="predicted"/>
<comment type="caution">
    <text evidence="1">The sequence shown here is derived from an EMBL/GenBank/DDBJ whole genome shotgun (WGS) entry which is preliminary data.</text>
</comment>
<reference evidence="1" key="1">
    <citation type="submission" date="2020-05" db="EMBL/GenBank/DDBJ databases">
        <title>Mycena genomes resolve the evolution of fungal bioluminescence.</title>
        <authorList>
            <person name="Tsai I.J."/>
        </authorList>
    </citation>
    <scope>NUCLEOTIDE SEQUENCE</scope>
    <source>
        <strain evidence="1">160909Yilan</strain>
    </source>
</reference>
<dbReference type="Proteomes" id="UP000623467">
    <property type="component" value="Unassembled WGS sequence"/>
</dbReference>
<dbReference type="OrthoDB" id="3052938at2759"/>
<dbReference type="SUPFAM" id="SSF52047">
    <property type="entry name" value="RNI-like"/>
    <property type="match status" value="1"/>
</dbReference>
<protein>
    <recommendedName>
        <fullName evidence="3">F-box domain-containing protein</fullName>
    </recommendedName>
</protein>
<dbReference type="InterPro" id="IPR032675">
    <property type="entry name" value="LRR_dom_sf"/>
</dbReference>
<gene>
    <name evidence="1" type="ORF">MSAN_00922300</name>
</gene>
<evidence type="ECO:0008006" key="3">
    <source>
        <dbReference type="Google" id="ProtNLM"/>
    </source>
</evidence>
<dbReference type="EMBL" id="JACAZH010000006">
    <property type="protein sequence ID" value="KAF7366644.1"/>
    <property type="molecule type" value="Genomic_DNA"/>
</dbReference>
<evidence type="ECO:0000313" key="2">
    <source>
        <dbReference type="Proteomes" id="UP000623467"/>
    </source>
</evidence>
<dbReference type="AlphaFoldDB" id="A0A8H6YWS5"/>
<evidence type="ECO:0000313" key="1">
    <source>
        <dbReference type="EMBL" id="KAF7366644.1"/>
    </source>
</evidence>
<organism evidence="1 2">
    <name type="scientific">Mycena sanguinolenta</name>
    <dbReference type="NCBI Taxonomy" id="230812"/>
    <lineage>
        <taxon>Eukaryota</taxon>
        <taxon>Fungi</taxon>
        <taxon>Dikarya</taxon>
        <taxon>Basidiomycota</taxon>
        <taxon>Agaricomycotina</taxon>
        <taxon>Agaricomycetes</taxon>
        <taxon>Agaricomycetidae</taxon>
        <taxon>Agaricales</taxon>
        <taxon>Marasmiineae</taxon>
        <taxon>Mycenaceae</taxon>
        <taxon>Mycena</taxon>
    </lineage>
</organism>